<evidence type="ECO:0000313" key="2">
    <source>
        <dbReference type="Proteomes" id="UP000270866"/>
    </source>
</evidence>
<comment type="caution">
    <text evidence="1">The sequence shown here is derived from an EMBL/GenBank/DDBJ whole genome shotgun (WGS) entry which is preliminary data.</text>
</comment>
<proteinExistence type="predicted"/>
<evidence type="ECO:0000313" key="1">
    <source>
        <dbReference type="EMBL" id="RKK30152.1"/>
    </source>
</evidence>
<accession>A0A3L6P8E1</accession>
<reference evidence="1 2" key="1">
    <citation type="journal article" date="2018" name="Sci. Rep.">
        <title>Characterisation of pathogen-specific regions and novel effector candidates in Fusarium oxysporum f. sp. cepae.</title>
        <authorList>
            <person name="Armitage A.D."/>
            <person name="Taylor A."/>
            <person name="Sobczyk M.K."/>
            <person name="Baxter L."/>
            <person name="Greenfield B.P."/>
            <person name="Bates H.J."/>
            <person name="Wilson F."/>
            <person name="Jackson A.C."/>
            <person name="Ott S."/>
            <person name="Harrison R.J."/>
            <person name="Clarkson J.P."/>
        </authorList>
    </citation>
    <scope>NUCLEOTIDE SEQUENCE [LARGE SCALE GENOMIC DNA]</scope>
    <source>
        <strain evidence="1 2">FoC_Fus2</strain>
    </source>
</reference>
<gene>
    <name evidence="1" type="ORF">BFJ65_g2056</name>
</gene>
<dbReference type="EMBL" id="MRCU01000001">
    <property type="protein sequence ID" value="RKK30152.1"/>
    <property type="molecule type" value="Genomic_DNA"/>
</dbReference>
<organism evidence="1 2">
    <name type="scientific">Fusarium oxysporum f. sp. cepae</name>
    <dbReference type="NCBI Taxonomy" id="396571"/>
    <lineage>
        <taxon>Eukaryota</taxon>
        <taxon>Fungi</taxon>
        <taxon>Dikarya</taxon>
        <taxon>Ascomycota</taxon>
        <taxon>Pezizomycotina</taxon>
        <taxon>Sordariomycetes</taxon>
        <taxon>Hypocreomycetidae</taxon>
        <taxon>Hypocreales</taxon>
        <taxon>Nectriaceae</taxon>
        <taxon>Fusarium</taxon>
        <taxon>Fusarium oxysporum species complex</taxon>
    </lineage>
</organism>
<sequence length="80" mass="9096">MMLDAVMHRAHTVLQTLLKSEPYALSDKFVAKAHPVSNVQKILQSRLKGQYREVESLVESYRLRSMLQDEIIVGEGAIQV</sequence>
<protein>
    <submittedName>
        <fullName evidence="1">Uncharacterized protein</fullName>
    </submittedName>
</protein>
<name>A0A3L6P8E1_FUSOX</name>
<dbReference type="Proteomes" id="UP000270866">
    <property type="component" value="Chromosome 1"/>
</dbReference>
<dbReference type="AlphaFoldDB" id="A0A3L6P8E1"/>